<evidence type="ECO:0000256" key="1">
    <source>
        <dbReference type="ARBA" id="ARBA00010617"/>
    </source>
</evidence>
<dbReference type="Proteomes" id="UP001374579">
    <property type="component" value="Unassembled WGS sequence"/>
</dbReference>
<evidence type="ECO:0000256" key="2">
    <source>
        <dbReference type="ARBA" id="ARBA00022617"/>
    </source>
</evidence>
<dbReference type="Pfam" id="PF00067">
    <property type="entry name" value="p450"/>
    <property type="match status" value="1"/>
</dbReference>
<dbReference type="PROSITE" id="PS00086">
    <property type="entry name" value="CYTOCHROME_P450"/>
    <property type="match status" value="1"/>
</dbReference>
<keyword evidence="3 7" id="KW-0479">Metal-binding</keyword>
<dbReference type="InterPro" id="IPR050705">
    <property type="entry name" value="Cytochrome_P450_3A"/>
</dbReference>
<dbReference type="GO" id="GO:0005506">
    <property type="term" value="F:iron ion binding"/>
    <property type="evidence" value="ECO:0007669"/>
    <property type="project" value="InterPro"/>
</dbReference>
<reference evidence="9 10" key="1">
    <citation type="submission" date="2024-02" db="EMBL/GenBank/DDBJ databases">
        <title>Chromosome-scale genome assembly of the rough periwinkle Littorina saxatilis.</title>
        <authorList>
            <person name="De Jode A."/>
            <person name="Faria R."/>
            <person name="Formenti G."/>
            <person name="Sims Y."/>
            <person name="Smith T.P."/>
            <person name="Tracey A."/>
            <person name="Wood J.M.D."/>
            <person name="Zagrodzka Z.B."/>
            <person name="Johannesson K."/>
            <person name="Butlin R.K."/>
            <person name="Leder E.H."/>
        </authorList>
    </citation>
    <scope>NUCLEOTIDE SEQUENCE [LARGE SCALE GENOMIC DNA]</scope>
    <source>
        <strain evidence="9">Snail1</strain>
        <tissue evidence="9">Muscle</tissue>
    </source>
</reference>
<comment type="similarity">
    <text evidence="1 8">Belongs to the cytochrome P450 family.</text>
</comment>
<proteinExistence type="inferred from homology"/>
<evidence type="ECO:0000313" key="9">
    <source>
        <dbReference type="EMBL" id="KAK7096523.1"/>
    </source>
</evidence>
<dbReference type="InterPro" id="IPR001128">
    <property type="entry name" value="Cyt_P450"/>
</dbReference>
<dbReference type="SUPFAM" id="SSF48264">
    <property type="entry name" value="Cytochrome P450"/>
    <property type="match status" value="1"/>
</dbReference>
<sequence>MSVNCENAGTLTYLDMCISEALRLYPPANILLRQAAEDVELGAYHIPRGWLVLVPVYAIHHNPQLWDQPEMFDPQRFGAEAQSDRHPFSYVPFGSGPRVCIGMRLAQLELRMALAAILKDYAPVLCDKSQYPPRRMKMSPHMSAQDGLWVRFQPRSATL</sequence>
<evidence type="ECO:0000256" key="5">
    <source>
        <dbReference type="ARBA" id="ARBA00023004"/>
    </source>
</evidence>
<keyword evidence="2 7" id="KW-0349">Heme</keyword>
<evidence type="ECO:0000256" key="3">
    <source>
        <dbReference type="ARBA" id="ARBA00022723"/>
    </source>
</evidence>
<dbReference type="PANTHER" id="PTHR24302">
    <property type="entry name" value="CYTOCHROME P450 FAMILY 3"/>
    <property type="match status" value="1"/>
</dbReference>
<dbReference type="GO" id="GO:0008395">
    <property type="term" value="F:steroid hydroxylase activity"/>
    <property type="evidence" value="ECO:0007669"/>
    <property type="project" value="TreeGrafter"/>
</dbReference>
<dbReference type="GO" id="GO:0020037">
    <property type="term" value="F:heme binding"/>
    <property type="evidence" value="ECO:0007669"/>
    <property type="project" value="InterPro"/>
</dbReference>
<protein>
    <recommendedName>
        <fullName evidence="11">Cytochrome P450</fullName>
    </recommendedName>
</protein>
<dbReference type="InterPro" id="IPR002403">
    <property type="entry name" value="Cyt_P450_E_grp-IV"/>
</dbReference>
<dbReference type="PRINTS" id="PR00385">
    <property type="entry name" value="P450"/>
</dbReference>
<comment type="function">
    <text evidence="6">Cytochromes P450 are a group of heme-thiolate monooxygenases. They oxidize a variety of structurally unrelated compounds, including steroids, fatty acids, and xenobiotics.</text>
</comment>
<comment type="caution">
    <text evidence="9">The sequence shown here is derived from an EMBL/GenBank/DDBJ whole genome shotgun (WGS) entry which is preliminary data.</text>
</comment>
<comment type="cofactor">
    <cofactor evidence="7">
        <name>heme</name>
        <dbReference type="ChEBI" id="CHEBI:30413"/>
    </cofactor>
</comment>
<keyword evidence="5 7" id="KW-0408">Iron</keyword>
<evidence type="ECO:0000256" key="8">
    <source>
        <dbReference type="RuleBase" id="RU000461"/>
    </source>
</evidence>
<dbReference type="EMBL" id="JBAMIC010000014">
    <property type="protein sequence ID" value="KAK7096523.1"/>
    <property type="molecule type" value="Genomic_DNA"/>
</dbReference>
<evidence type="ECO:0008006" key="11">
    <source>
        <dbReference type="Google" id="ProtNLM"/>
    </source>
</evidence>
<evidence type="ECO:0000256" key="4">
    <source>
        <dbReference type="ARBA" id="ARBA00023002"/>
    </source>
</evidence>
<dbReference type="GO" id="GO:0016705">
    <property type="term" value="F:oxidoreductase activity, acting on paired donors, with incorporation or reduction of molecular oxygen"/>
    <property type="evidence" value="ECO:0007669"/>
    <property type="project" value="InterPro"/>
</dbReference>
<accession>A0AAN9B0D0</accession>
<dbReference type="AlphaFoldDB" id="A0AAN9B0D0"/>
<feature type="binding site" description="axial binding residue" evidence="7">
    <location>
        <position position="100"/>
    </location>
    <ligand>
        <name>heme</name>
        <dbReference type="ChEBI" id="CHEBI:30413"/>
    </ligand>
    <ligandPart>
        <name>Fe</name>
        <dbReference type="ChEBI" id="CHEBI:18248"/>
    </ligandPart>
</feature>
<evidence type="ECO:0000313" key="10">
    <source>
        <dbReference type="Proteomes" id="UP001374579"/>
    </source>
</evidence>
<name>A0AAN9B0D0_9CAEN</name>
<keyword evidence="10" id="KW-1185">Reference proteome</keyword>
<dbReference type="PANTHER" id="PTHR24302:SF15">
    <property type="entry name" value="FATTY-ACID PEROXYGENASE"/>
    <property type="match status" value="1"/>
</dbReference>
<keyword evidence="8" id="KW-0503">Monooxygenase</keyword>
<keyword evidence="4 8" id="KW-0560">Oxidoreductase</keyword>
<dbReference type="InterPro" id="IPR036396">
    <property type="entry name" value="Cyt_P450_sf"/>
</dbReference>
<dbReference type="PRINTS" id="PR00465">
    <property type="entry name" value="EP450IV"/>
</dbReference>
<gene>
    <name evidence="9" type="ORF">V1264_005809</name>
</gene>
<evidence type="ECO:0000256" key="6">
    <source>
        <dbReference type="ARBA" id="ARBA00043906"/>
    </source>
</evidence>
<dbReference type="Gene3D" id="1.10.630.10">
    <property type="entry name" value="Cytochrome P450"/>
    <property type="match status" value="1"/>
</dbReference>
<organism evidence="9 10">
    <name type="scientific">Littorina saxatilis</name>
    <dbReference type="NCBI Taxonomy" id="31220"/>
    <lineage>
        <taxon>Eukaryota</taxon>
        <taxon>Metazoa</taxon>
        <taxon>Spiralia</taxon>
        <taxon>Lophotrochozoa</taxon>
        <taxon>Mollusca</taxon>
        <taxon>Gastropoda</taxon>
        <taxon>Caenogastropoda</taxon>
        <taxon>Littorinimorpha</taxon>
        <taxon>Littorinoidea</taxon>
        <taxon>Littorinidae</taxon>
        <taxon>Littorina</taxon>
    </lineage>
</organism>
<evidence type="ECO:0000256" key="7">
    <source>
        <dbReference type="PIRSR" id="PIRSR602403-1"/>
    </source>
</evidence>
<dbReference type="InterPro" id="IPR017972">
    <property type="entry name" value="Cyt_P450_CS"/>
</dbReference>